<evidence type="ECO:0008006" key="3">
    <source>
        <dbReference type="Google" id="ProtNLM"/>
    </source>
</evidence>
<reference evidence="1 2" key="1">
    <citation type="journal article" date="2024" name="G3 (Bethesda)">
        <title>Genome assembly of Hibiscus sabdariffa L. provides insights into metabolisms of medicinal natural products.</title>
        <authorList>
            <person name="Kim T."/>
        </authorList>
    </citation>
    <scope>NUCLEOTIDE SEQUENCE [LARGE SCALE GENOMIC DNA]</scope>
    <source>
        <strain evidence="1">TK-2024</strain>
        <tissue evidence="1">Old leaves</tissue>
    </source>
</reference>
<protein>
    <recommendedName>
        <fullName evidence="3">DUF4283 domain-containing protein</fullName>
    </recommendedName>
</protein>
<proteinExistence type="predicted"/>
<name>A0ABR2QX87_9ROSI</name>
<gene>
    <name evidence="1" type="ORF">V6N11_042625</name>
</gene>
<evidence type="ECO:0000313" key="2">
    <source>
        <dbReference type="Proteomes" id="UP001396334"/>
    </source>
</evidence>
<dbReference type="Proteomes" id="UP001396334">
    <property type="component" value="Unassembled WGS sequence"/>
</dbReference>
<evidence type="ECO:0000313" key="1">
    <source>
        <dbReference type="EMBL" id="KAK9005180.1"/>
    </source>
</evidence>
<dbReference type="EMBL" id="JBBPBN010000030">
    <property type="protein sequence ID" value="KAK9005180.1"/>
    <property type="molecule type" value="Genomic_DNA"/>
</dbReference>
<comment type="caution">
    <text evidence="1">The sequence shown here is derived from an EMBL/GenBank/DDBJ whole genome shotgun (WGS) entry which is preliminary data.</text>
</comment>
<sequence>MTRKERLIDDQCHPTQEDVIVEGTVDGGLIEKLKSSVIGTAINIFSAEKLLQVLESRGLCEFDVRQIAGNQFLIDFEREELCSQVLNWEWEWLSEIFSAIVSWGEGFRPTS</sequence>
<accession>A0ABR2QX87</accession>
<organism evidence="1 2">
    <name type="scientific">Hibiscus sabdariffa</name>
    <name type="common">roselle</name>
    <dbReference type="NCBI Taxonomy" id="183260"/>
    <lineage>
        <taxon>Eukaryota</taxon>
        <taxon>Viridiplantae</taxon>
        <taxon>Streptophyta</taxon>
        <taxon>Embryophyta</taxon>
        <taxon>Tracheophyta</taxon>
        <taxon>Spermatophyta</taxon>
        <taxon>Magnoliopsida</taxon>
        <taxon>eudicotyledons</taxon>
        <taxon>Gunneridae</taxon>
        <taxon>Pentapetalae</taxon>
        <taxon>rosids</taxon>
        <taxon>malvids</taxon>
        <taxon>Malvales</taxon>
        <taxon>Malvaceae</taxon>
        <taxon>Malvoideae</taxon>
        <taxon>Hibiscus</taxon>
    </lineage>
</organism>
<keyword evidence="2" id="KW-1185">Reference proteome</keyword>